<sequence length="276" mass="30763">MKISVIGCGWLGEPLAVELIAHGHAVKGSTTSPSKIERLCSKNIQAYLGAFNPKFEGDASIFNAEVLVINIPPKARSLGQDFHLTQIQNLIDQLKVNKVDRKIIFVSSTSVYANNNGVVSEENADPNNFLVKAENMLFDFAKSNDSEITVVRFGGLMGYERNPCKYFDGKSGLTNGDTPVNYIHLDDAVAAICSIIEKGLWNKTYNICSPKHPSRSEILTGRCEKYGYVSPVFEIDSEKEDFKMVSVEKFLSDSHFVFKYADPLDFKYLSKGEVYF</sequence>
<dbReference type="InterPro" id="IPR051783">
    <property type="entry name" value="NAD(P)-dependent_oxidoreduct"/>
</dbReference>
<evidence type="ECO:0000259" key="1">
    <source>
        <dbReference type="Pfam" id="PF03446"/>
    </source>
</evidence>
<dbReference type="Gene3D" id="3.40.50.720">
    <property type="entry name" value="NAD(P)-binding Rossmann-like Domain"/>
    <property type="match status" value="1"/>
</dbReference>
<reference evidence="3" key="1">
    <citation type="journal article" date="2019" name="Int. J. Syst. Evol. Microbiol.">
        <title>The Global Catalogue of Microorganisms (GCM) 10K type strain sequencing project: providing services to taxonomists for standard genome sequencing and annotation.</title>
        <authorList>
            <consortium name="The Broad Institute Genomics Platform"/>
            <consortium name="The Broad Institute Genome Sequencing Center for Infectious Disease"/>
            <person name="Wu L."/>
            <person name="Ma J."/>
        </authorList>
    </citation>
    <scope>NUCLEOTIDE SEQUENCE [LARGE SCALE GENOMIC DNA]</scope>
    <source>
        <strain evidence="3">CECT 7956</strain>
    </source>
</reference>
<evidence type="ECO:0000313" key="3">
    <source>
        <dbReference type="Proteomes" id="UP001595616"/>
    </source>
</evidence>
<dbReference type="InterPro" id="IPR036291">
    <property type="entry name" value="NAD(P)-bd_dom_sf"/>
</dbReference>
<dbReference type="EMBL" id="JBHRYQ010000001">
    <property type="protein sequence ID" value="MFC3811194.1"/>
    <property type="molecule type" value="Genomic_DNA"/>
</dbReference>
<dbReference type="Proteomes" id="UP001595616">
    <property type="component" value="Unassembled WGS sequence"/>
</dbReference>
<name>A0ABV7YV03_9BACT</name>
<accession>A0ABV7YV03</accession>
<dbReference type="InterPro" id="IPR006115">
    <property type="entry name" value="6PGDH_NADP-bd"/>
</dbReference>
<dbReference type="RefSeq" id="WP_379837988.1">
    <property type="nucleotide sequence ID" value="NZ_JBHRYQ010000001.1"/>
</dbReference>
<keyword evidence="3" id="KW-1185">Reference proteome</keyword>
<gene>
    <name evidence="2" type="ORF">ACFOOI_11055</name>
</gene>
<dbReference type="SUPFAM" id="SSF51735">
    <property type="entry name" value="NAD(P)-binding Rossmann-fold domains"/>
    <property type="match status" value="1"/>
</dbReference>
<comment type="caution">
    <text evidence="2">The sequence shown here is derived from an EMBL/GenBank/DDBJ whole genome shotgun (WGS) entry which is preliminary data.</text>
</comment>
<protein>
    <submittedName>
        <fullName evidence="2">NAD(P)-binding domain-containing protein</fullName>
    </submittedName>
</protein>
<dbReference type="PANTHER" id="PTHR48079">
    <property type="entry name" value="PROTEIN YEEZ"/>
    <property type="match status" value="1"/>
</dbReference>
<dbReference type="PANTHER" id="PTHR48079:SF6">
    <property type="entry name" value="NAD(P)-BINDING DOMAIN-CONTAINING PROTEIN-RELATED"/>
    <property type="match status" value="1"/>
</dbReference>
<organism evidence="2 3">
    <name type="scientific">Lacihabitans lacunae</name>
    <dbReference type="NCBI Taxonomy" id="1028214"/>
    <lineage>
        <taxon>Bacteria</taxon>
        <taxon>Pseudomonadati</taxon>
        <taxon>Bacteroidota</taxon>
        <taxon>Cytophagia</taxon>
        <taxon>Cytophagales</taxon>
        <taxon>Leadbetterellaceae</taxon>
        <taxon>Lacihabitans</taxon>
    </lineage>
</organism>
<feature type="domain" description="6-phosphogluconate dehydrogenase NADP-binding" evidence="1">
    <location>
        <begin position="2"/>
        <end position="46"/>
    </location>
</feature>
<evidence type="ECO:0000313" key="2">
    <source>
        <dbReference type="EMBL" id="MFC3811194.1"/>
    </source>
</evidence>
<proteinExistence type="predicted"/>
<dbReference type="Pfam" id="PF03446">
    <property type="entry name" value="NAD_binding_2"/>
    <property type="match status" value="1"/>
</dbReference>